<keyword evidence="1" id="KW-0812">Transmembrane</keyword>
<sequence>MKSGIQGLTSLAESVANLWTEAAESITQSRLQQIFLRLPTDDELSTVPLETLREARLSLESEPDLTWRSSDERTAVVLAAAARVLFSGGTAVMVIWLTASFLSWTSRTWAATADGDADTHATRFAGELLSALDWPTPWLALIGFALLTTMSVGSWLVHRGMLAALDTRLDTLARPMLREFVNTNTNTNRAPILNVTRAPALTQISPVDHLVDRPELHRIRRLITELGANSVAISGSRGSGKTTLLRNITHEPGRSAGETNKWLQLHMTAPVGYNSQDFLIHLYIRLCESVREYLHFGPKTAPRWLYGIRRGLRFVVRSIITLALLAVIQEAFVYPALDAKTQDDRLISAIHEFTVQQLDRIGVQLPGGWLLAGVIIGLLISNLLATGIGRRSPRSGVLRSLWGTDPRELERITNQNLARLRFIQTTNSTWSTTLKASRLEIGGGRSRQLAEVPLSLPELVDSYRNYVSQVASWWRPGAGTTSIAVTIDEMDRISDPSQAERFLNDIKAIFNIPGCIYLVSVSEDALSGFESRVVHMRTAMDSSFDEVIRLPAFTLEQSLDLIRRRVVGFPDVFTALCHCVAGGVPRDLLRAARTLIELRRDTQADRLAQLAQSLVDAEIASLRRGLAARLAHEEHAVGAELAPHLVDERHRQTSSEIFTELTAIGKVRAEGDAQLAARLGAGLQYFAAVLELFEGSRTFIATAVSDPTSQERLLIDKLARTRATLQVGPALAAAQLDELQRTIRAARRPVTAPASS</sequence>
<dbReference type="EMBL" id="SJJY01000006">
    <property type="protein sequence ID" value="TCC20840.1"/>
    <property type="molecule type" value="Genomic_DNA"/>
</dbReference>
<gene>
    <name evidence="2" type="ORF">E0H58_26205</name>
</gene>
<evidence type="ECO:0000313" key="2">
    <source>
        <dbReference type="EMBL" id="TCC20840.1"/>
    </source>
</evidence>
<feature type="transmembrane region" description="Helical" evidence="1">
    <location>
        <begin position="138"/>
        <end position="158"/>
    </location>
</feature>
<comment type="caution">
    <text evidence="2">The sequence shown here is derived from an EMBL/GenBank/DDBJ whole genome shotgun (WGS) entry which is preliminary data.</text>
</comment>
<feature type="transmembrane region" description="Helical" evidence="1">
    <location>
        <begin position="314"/>
        <end position="337"/>
    </location>
</feature>
<accession>A0ABY2A2V3</accession>
<proteinExistence type="predicted"/>
<name>A0ABY2A2V3_9ACTN</name>
<protein>
    <recommendedName>
        <fullName evidence="4">KAP NTPase domain-containing protein</fullName>
    </recommendedName>
</protein>
<keyword evidence="3" id="KW-1185">Reference proteome</keyword>
<dbReference type="RefSeq" id="WP_131464641.1">
    <property type="nucleotide sequence ID" value="NZ_SJJY01000006.1"/>
</dbReference>
<dbReference type="SUPFAM" id="SSF52540">
    <property type="entry name" value="P-loop containing nucleoside triphosphate hydrolases"/>
    <property type="match status" value="1"/>
</dbReference>
<evidence type="ECO:0008006" key="4">
    <source>
        <dbReference type="Google" id="ProtNLM"/>
    </source>
</evidence>
<evidence type="ECO:0000256" key="1">
    <source>
        <dbReference type="SAM" id="Phobius"/>
    </source>
</evidence>
<organism evidence="2 3">
    <name type="scientific">Kribbella speibonae</name>
    <dbReference type="NCBI Taxonomy" id="1572660"/>
    <lineage>
        <taxon>Bacteria</taxon>
        <taxon>Bacillati</taxon>
        <taxon>Actinomycetota</taxon>
        <taxon>Actinomycetes</taxon>
        <taxon>Propionibacteriales</taxon>
        <taxon>Kribbellaceae</taxon>
        <taxon>Kribbella</taxon>
    </lineage>
</organism>
<evidence type="ECO:0000313" key="3">
    <source>
        <dbReference type="Proteomes" id="UP000292385"/>
    </source>
</evidence>
<dbReference type="InterPro" id="IPR027417">
    <property type="entry name" value="P-loop_NTPase"/>
</dbReference>
<reference evidence="2 3" key="1">
    <citation type="submission" date="2019-02" db="EMBL/GenBank/DDBJ databases">
        <title>Kribbella capetownensis sp. nov. and Kribbella speibonae sp. nov., isolated from soil.</title>
        <authorList>
            <person name="Curtis S.M."/>
            <person name="Norton I."/>
            <person name="Everest G.J."/>
            <person name="Meyers P.R."/>
        </authorList>
    </citation>
    <scope>NUCLEOTIDE SEQUENCE [LARGE SCALE GENOMIC DNA]</scope>
    <source>
        <strain evidence="2 3">SK5</strain>
    </source>
</reference>
<keyword evidence="1" id="KW-0472">Membrane</keyword>
<feature type="transmembrane region" description="Helical" evidence="1">
    <location>
        <begin position="368"/>
        <end position="389"/>
    </location>
</feature>
<feature type="transmembrane region" description="Helical" evidence="1">
    <location>
        <begin position="75"/>
        <end position="99"/>
    </location>
</feature>
<dbReference type="Proteomes" id="UP000292385">
    <property type="component" value="Unassembled WGS sequence"/>
</dbReference>
<keyword evidence="1" id="KW-1133">Transmembrane helix</keyword>